<feature type="compositionally biased region" description="Low complexity" evidence="1">
    <location>
        <begin position="99"/>
        <end position="110"/>
    </location>
</feature>
<name>A0A8R1Y1F4_ONCVO</name>
<sequence>MMFGGYIWKLNLLLFEVNLVLSGPLKFGSSNNVDSVVLADSEKAVIIDTSTSFRVERLDTPIERIEIRLMDENATQPVVIDIQKSVQNTPTSSDKESDSSMIESSSLQESNGSKKRKMEEQKLASLGGFELKVERKVEQHIVPRSDRHWDNHDRITISQPEYVDDLPPIEIDDEDEASFEVLPVEKCYLNRDKLTPDILNDMDKDKRNLSRILRQYNTQLRAYCSPEHEARDEAFRLFTASKMFDWKPKNCPLWREEKMIHYYKWMRLLYCSDYNLWPNAPKIKRSFGANLQLFEKLYAFMPK</sequence>
<evidence type="ECO:0000256" key="2">
    <source>
        <dbReference type="SAM" id="SignalP"/>
    </source>
</evidence>
<dbReference type="Proteomes" id="UP000024404">
    <property type="component" value="Unassembled WGS sequence"/>
</dbReference>
<feature type="signal peptide" evidence="2">
    <location>
        <begin position="1"/>
        <end position="22"/>
    </location>
</feature>
<keyword evidence="4" id="KW-1185">Reference proteome</keyword>
<reference evidence="4" key="1">
    <citation type="submission" date="2013-10" db="EMBL/GenBank/DDBJ databases">
        <title>Genome sequencing of Onchocerca volvulus.</title>
        <authorList>
            <person name="Cotton J."/>
            <person name="Tsai J."/>
            <person name="Stanley E."/>
            <person name="Tracey A."/>
            <person name="Holroyd N."/>
            <person name="Lustigman S."/>
            <person name="Berriman M."/>
        </authorList>
    </citation>
    <scope>NUCLEOTIDE SEQUENCE</scope>
</reference>
<dbReference type="EnsemblMetazoa" id="OVOC6640.1">
    <property type="protein sequence ID" value="OVOC6640.1"/>
    <property type="gene ID" value="WBGene00243449"/>
</dbReference>
<dbReference type="EMBL" id="CMVM020000180">
    <property type="status" value="NOT_ANNOTATED_CDS"/>
    <property type="molecule type" value="Genomic_DNA"/>
</dbReference>
<reference evidence="3" key="2">
    <citation type="submission" date="2022-06" db="UniProtKB">
        <authorList>
            <consortium name="EnsemblMetazoa"/>
        </authorList>
    </citation>
    <scope>IDENTIFICATION</scope>
</reference>
<evidence type="ECO:0000313" key="4">
    <source>
        <dbReference type="Proteomes" id="UP000024404"/>
    </source>
</evidence>
<feature type="chain" id="PRO_5035788233" evidence="2">
    <location>
        <begin position="23"/>
        <end position="303"/>
    </location>
</feature>
<keyword evidence="2" id="KW-0732">Signal</keyword>
<proteinExistence type="predicted"/>
<accession>A0A8R1Y1F4</accession>
<dbReference type="OMA" id="DNHERIT"/>
<feature type="region of interest" description="Disordered" evidence="1">
    <location>
        <begin position="80"/>
        <end position="120"/>
    </location>
</feature>
<dbReference type="AlphaFoldDB" id="A0A8R1Y1F4"/>
<evidence type="ECO:0000256" key="1">
    <source>
        <dbReference type="SAM" id="MobiDB-lite"/>
    </source>
</evidence>
<organism evidence="3 4">
    <name type="scientific">Onchocerca volvulus</name>
    <dbReference type="NCBI Taxonomy" id="6282"/>
    <lineage>
        <taxon>Eukaryota</taxon>
        <taxon>Metazoa</taxon>
        <taxon>Ecdysozoa</taxon>
        <taxon>Nematoda</taxon>
        <taxon>Chromadorea</taxon>
        <taxon>Rhabditida</taxon>
        <taxon>Spirurina</taxon>
        <taxon>Spiruromorpha</taxon>
        <taxon>Filarioidea</taxon>
        <taxon>Onchocercidae</taxon>
        <taxon>Onchocerca</taxon>
    </lineage>
</organism>
<protein>
    <submittedName>
        <fullName evidence="3">Uncharacterized protein</fullName>
    </submittedName>
</protein>
<evidence type="ECO:0000313" key="3">
    <source>
        <dbReference type="EnsemblMetazoa" id="OVOC6640.1"/>
    </source>
</evidence>